<reference evidence="1 2" key="1">
    <citation type="submission" date="2018-12" db="EMBL/GenBank/DDBJ databases">
        <authorList>
            <person name="Feng G."/>
            <person name="Zhu H."/>
        </authorList>
    </citation>
    <scope>NUCLEOTIDE SEQUENCE [LARGE SCALE GENOMIC DNA]</scope>
    <source>
        <strain evidence="1 2">KCTC 12533</strain>
    </source>
</reference>
<evidence type="ECO:0000313" key="2">
    <source>
        <dbReference type="Proteomes" id="UP000273500"/>
    </source>
</evidence>
<dbReference type="RefSeq" id="WP_125418818.1">
    <property type="nucleotide sequence ID" value="NZ_RWIT01000002.1"/>
</dbReference>
<dbReference type="EMBL" id="RWIT01000002">
    <property type="protein sequence ID" value="RSK50120.1"/>
    <property type="molecule type" value="Genomic_DNA"/>
</dbReference>
<name>A0A3R9Q075_9BACT</name>
<evidence type="ECO:0000313" key="1">
    <source>
        <dbReference type="EMBL" id="RSK50120.1"/>
    </source>
</evidence>
<proteinExistence type="predicted"/>
<gene>
    <name evidence="1" type="ORF">EI291_05565</name>
</gene>
<sequence length="263" mass="31372">MEDLELIRTWHRRIQAIYAQEFLTSIRGIDDEQRYQHNNVNLYERYYQVTSQSRNKREGDSFNREYIIDDLTYLSDQVLYFTAEVYLYAPYINNPLEHGIQPPGYSRVLYPNYQNLPAKRFDMSAETAFEKLYGYWNRLANLINYFLPTPIAEKKVSFSVVVDALEQQTSYQDNEGLKWLVAFKKNEYKKFLDKRNPVVHHLTTATAFRFNHLNARDKETLELLMQKRFSTPNFLKQNLQLSIESFVHTLNLLEEINQVDHTD</sequence>
<organism evidence="1 2">
    <name type="scientific">Hymenobacter rigui</name>
    <dbReference type="NCBI Taxonomy" id="334424"/>
    <lineage>
        <taxon>Bacteria</taxon>
        <taxon>Pseudomonadati</taxon>
        <taxon>Bacteroidota</taxon>
        <taxon>Cytophagia</taxon>
        <taxon>Cytophagales</taxon>
        <taxon>Hymenobacteraceae</taxon>
        <taxon>Hymenobacter</taxon>
    </lineage>
</organism>
<dbReference type="AlphaFoldDB" id="A0A3R9Q075"/>
<comment type="caution">
    <text evidence="1">The sequence shown here is derived from an EMBL/GenBank/DDBJ whole genome shotgun (WGS) entry which is preliminary data.</text>
</comment>
<dbReference type="OrthoDB" id="1423106at2"/>
<protein>
    <submittedName>
        <fullName evidence="1">Uncharacterized protein</fullName>
    </submittedName>
</protein>
<accession>A0A3R9Q075</accession>
<dbReference type="Proteomes" id="UP000273500">
    <property type="component" value="Unassembled WGS sequence"/>
</dbReference>
<keyword evidence="2" id="KW-1185">Reference proteome</keyword>